<reference evidence="14 15" key="1">
    <citation type="submission" date="2023-06" db="EMBL/GenBank/DDBJ databases">
        <title>Genome sequence of Methancorpusculaceae sp. Cs1.</title>
        <authorList>
            <person name="Protasov E."/>
            <person name="Platt K."/>
            <person name="Poehlein A."/>
            <person name="Daniel R."/>
            <person name="Brune A."/>
        </authorList>
    </citation>
    <scope>NUCLEOTIDE SEQUENCE [LARGE SCALE GENOMIC DNA]</scope>
    <source>
        <strain evidence="14 15">Cs1</strain>
    </source>
</reference>
<feature type="binding site" evidence="9">
    <location>
        <position position="75"/>
    </location>
    <ligand>
        <name>substrate</name>
    </ligand>
</feature>
<dbReference type="InterPro" id="IPR001557">
    <property type="entry name" value="L-lactate/malate_DH"/>
</dbReference>
<keyword evidence="4" id="KW-0816">Tricarboxylic acid cycle</keyword>
<keyword evidence="5 11" id="KW-0560">Oxidoreductase</keyword>
<dbReference type="GO" id="GO:0006099">
    <property type="term" value="P:tricarboxylic acid cycle"/>
    <property type="evidence" value="ECO:0007669"/>
    <property type="project" value="UniProtKB-KW"/>
</dbReference>
<dbReference type="Gene3D" id="3.90.110.10">
    <property type="entry name" value="Lactate dehydrogenase/glycoside hydrolase, family 4, C-terminal"/>
    <property type="match status" value="1"/>
</dbReference>
<evidence type="ECO:0000256" key="11">
    <source>
        <dbReference type="RuleBase" id="RU003369"/>
    </source>
</evidence>
<organism evidence="14 15">
    <name type="scientific">Methanorbis rubei</name>
    <dbReference type="NCBI Taxonomy" id="3028300"/>
    <lineage>
        <taxon>Archaea</taxon>
        <taxon>Methanobacteriati</taxon>
        <taxon>Methanobacteriota</taxon>
        <taxon>Stenosarchaea group</taxon>
        <taxon>Methanomicrobia</taxon>
        <taxon>Methanomicrobiales</taxon>
        <taxon>Methanocorpusculaceae</taxon>
        <taxon>Methanorbis</taxon>
    </lineage>
</organism>
<dbReference type="GO" id="GO:0006089">
    <property type="term" value="P:lactate metabolic process"/>
    <property type="evidence" value="ECO:0007669"/>
    <property type="project" value="TreeGrafter"/>
</dbReference>
<dbReference type="Pfam" id="PF00056">
    <property type="entry name" value="Ldh_1_N"/>
    <property type="match status" value="1"/>
</dbReference>
<dbReference type="EMBL" id="JAWDKB010000008">
    <property type="protein sequence ID" value="MDV0444416.1"/>
    <property type="molecule type" value="Genomic_DNA"/>
</dbReference>
<evidence type="ECO:0000256" key="6">
    <source>
        <dbReference type="ARBA" id="ARBA00023027"/>
    </source>
</evidence>
<evidence type="ECO:0000256" key="7">
    <source>
        <dbReference type="ARBA" id="ARBA00048313"/>
    </source>
</evidence>
<keyword evidence="6 10" id="KW-0520">NAD</keyword>
<feature type="binding site" evidence="9">
    <location>
        <position position="82"/>
    </location>
    <ligand>
        <name>substrate</name>
    </ligand>
</feature>
<comment type="function">
    <text evidence="1">Catalyzes the reversible oxidation of malate to oxaloacetate.</text>
</comment>
<dbReference type="PRINTS" id="PR00086">
    <property type="entry name" value="LLDHDRGNASE"/>
</dbReference>
<dbReference type="PIRSF" id="PIRSF000102">
    <property type="entry name" value="Lac_mal_DH"/>
    <property type="match status" value="1"/>
</dbReference>
<dbReference type="RefSeq" id="WP_338096914.1">
    <property type="nucleotide sequence ID" value="NZ_JAWDKB010000008.1"/>
</dbReference>
<feature type="domain" description="Lactate/malate dehydrogenase C-terminal" evidence="13">
    <location>
        <begin position="139"/>
        <end position="281"/>
    </location>
</feature>
<evidence type="ECO:0000313" key="14">
    <source>
        <dbReference type="EMBL" id="MDV0444416.1"/>
    </source>
</evidence>
<dbReference type="InterPro" id="IPR022383">
    <property type="entry name" value="Lactate/malate_DH_C"/>
</dbReference>
<dbReference type="Pfam" id="PF02866">
    <property type="entry name" value="Ldh_1_C"/>
    <property type="match status" value="1"/>
</dbReference>
<evidence type="ECO:0000256" key="9">
    <source>
        <dbReference type="PIRSR" id="PIRSR000102-2"/>
    </source>
</evidence>
<dbReference type="InterPro" id="IPR036291">
    <property type="entry name" value="NAD(P)-bd_dom_sf"/>
</dbReference>
<sequence length="285" mass="30702">MTILACLGAGRIGGEVAFLAASLGLADEIILHDMYEPMLTAQKLDLMHAMDITVSTDTKRLRDADFCVFSAGAARTPDIKTRADLFEANLPVAREATEMLGGFGGHLIVITNPMDAFTWYFAKHTGLSQEQVMGFGGLLDSRRFAVALASCGITGDARVLGEHGDHQVPIFSRLDVEVPESVREQILEDICASSMPVIKGKSGTVFGPAYHICSMIKDVTTDSCRLITCSIPADGAYGIDGCALGLPATLGKNGAKVDDSWELDAWEEKKLQDAAEFLRDICRRV</sequence>
<proteinExistence type="inferred from homology"/>
<comment type="catalytic activity">
    <reaction evidence="7">
        <text>(S)-malate + NAD(+) = oxaloacetate + NADH + H(+)</text>
        <dbReference type="Rhea" id="RHEA:21432"/>
        <dbReference type="ChEBI" id="CHEBI:15378"/>
        <dbReference type="ChEBI" id="CHEBI:15589"/>
        <dbReference type="ChEBI" id="CHEBI:16452"/>
        <dbReference type="ChEBI" id="CHEBI:57540"/>
        <dbReference type="ChEBI" id="CHEBI:57945"/>
        <dbReference type="EC" id="1.1.1.37"/>
    </reaction>
</comment>
<gene>
    <name evidence="14" type="primary">mdh</name>
    <name evidence="14" type="ORF">McpCs1_18270</name>
</gene>
<evidence type="ECO:0000256" key="8">
    <source>
        <dbReference type="PIRSR" id="PIRSR000102-1"/>
    </source>
</evidence>
<evidence type="ECO:0000259" key="12">
    <source>
        <dbReference type="Pfam" id="PF00056"/>
    </source>
</evidence>
<dbReference type="AlphaFoldDB" id="A0AAE4MHL1"/>
<evidence type="ECO:0000256" key="1">
    <source>
        <dbReference type="ARBA" id="ARBA00003966"/>
    </source>
</evidence>
<dbReference type="PANTHER" id="PTHR43128:SF16">
    <property type="entry name" value="L-LACTATE DEHYDROGENASE"/>
    <property type="match status" value="1"/>
</dbReference>
<dbReference type="SUPFAM" id="SSF51735">
    <property type="entry name" value="NAD(P)-binding Rossmann-fold domains"/>
    <property type="match status" value="1"/>
</dbReference>
<feature type="active site" description="Proton acceptor" evidence="8">
    <location>
        <position position="163"/>
    </location>
</feature>
<feature type="binding site" evidence="10">
    <location>
        <begin position="110"/>
        <end position="112"/>
    </location>
    <ligand>
        <name>NAD(+)</name>
        <dbReference type="ChEBI" id="CHEBI:57540"/>
    </ligand>
</feature>
<name>A0AAE4MHL1_9EURY</name>
<evidence type="ECO:0000313" key="15">
    <source>
        <dbReference type="Proteomes" id="UP001283212"/>
    </source>
</evidence>
<feature type="binding site" evidence="10">
    <location>
        <begin position="8"/>
        <end position="13"/>
    </location>
    <ligand>
        <name>NAD(+)</name>
        <dbReference type="ChEBI" id="CHEBI:57540"/>
    </ligand>
</feature>
<accession>A0AAE4MHL1</accession>
<dbReference type="EC" id="1.1.1.37" evidence="3"/>
<dbReference type="PANTHER" id="PTHR43128">
    <property type="entry name" value="L-2-HYDROXYCARBOXYLATE DEHYDROGENASE (NAD(P)(+))"/>
    <property type="match status" value="1"/>
</dbReference>
<feature type="binding site" evidence="10">
    <location>
        <position position="89"/>
    </location>
    <ligand>
        <name>NAD(+)</name>
        <dbReference type="ChEBI" id="CHEBI:57540"/>
    </ligand>
</feature>
<evidence type="ECO:0000256" key="4">
    <source>
        <dbReference type="ARBA" id="ARBA00022532"/>
    </source>
</evidence>
<evidence type="ECO:0000256" key="10">
    <source>
        <dbReference type="PIRSR" id="PIRSR000102-3"/>
    </source>
</evidence>
<dbReference type="InterPro" id="IPR001236">
    <property type="entry name" value="Lactate/malate_DH_N"/>
</dbReference>
<evidence type="ECO:0000256" key="5">
    <source>
        <dbReference type="ARBA" id="ARBA00023002"/>
    </source>
</evidence>
<comment type="similarity">
    <text evidence="2 11">Belongs to the LDH/MDH superfamily.</text>
</comment>
<feature type="binding site" evidence="9">
    <location>
        <position position="112"/>
    </location>
    <ligand>
        <name>substrate</name>
    </ligand>
</feature>
<dbReference type="GO" id="GO:0004459">
    <property type="term" value="F:L-lactate dehydrogenase (NAD+) activity"/>
    <property type="evidence" value="ECO:0007669"/>
    <property type="project" value="TreeGrafter"/>
</dbReference>
<evidence type="ECO:0000259" key="13">
    <source>
        <dbReference type="Pfam" id="PF02866"/>
    </source>
</evidence>
<feature type="binding site" evidence="10">
    <location>
        <position position="33"/>
    </location>
    <ligand>
        <name>NAD(+)</name>
        <dbReference type="ChEBI" id="CHEBI:57540"/>
    </ligand>
</feature>
<evidence type="ECO:0000256" key="3">
    <source>
        <dbReference type="ARBA" id="ARBA00012995"/>
    </source>
</evidence>
<dbReference type="Proteomes" id="UP001283212">
    <property type="component" value="Unassembled WGS sequence"/>
</dbReference>
<evidence type="ECO:0000256" key="2">
    <source>
        <dbReference type="ARBA" id="ARBA00008104"/>
    </source>
</evidence>
<keyword evidence="15" id="KW-1185">Reference proteome</keyword>
<feature type="binding site" evidence="9">
    <location>
        <position position="143"/>
    </location>
    <ligand>
        <name>substrate</name>
    </ligand>
</feature>
<dbReference type="Gene3D" id="3.40.50.720">
    <property type="entry name" value="NAD(P)-binding Rossmann-like Domain"/>
    <property type="match status" value="1"/>
</dbReference>
<feature type="domain" description="Lactate/malate dehydrogenase N-terminal" evidence="12">
    <location>
        <begin position="5"/>
        <end position="134"/>
    </location>
</feature>
<comment type="caution">
    <text evidence="14">The sequence shown here is derived from an EMBL/GenBank/DDBJ whole genome shotgun (WGS) entry which is preliminary data.</text>
</comment>
<protein>
    <recommendedName>
        <fullName evidence="3">malate dehydrogenase</fullName>
        <ecNumber evidence="3">1.1.1.37</ecNumber>
    </recommendedName>
</protein>
<dbReference type="SUPFAM" id="SSF56327">
    <property type="entry name" value="LDH C-terminal domain-like"/>
    <property type="match status" value="1"/>
</dbReference>
<dbReference type="GO" id="GO:0030060">
    <property type="term" value="F:L-malate dehydrogenase (NAD+) activity"/>
    <property type="evidence" value="ECO:0007669"/>
    <property type="project" value="UniProtKB-EC"/>
</dbReference>
<dbReference type="InterPro" id="IPR015955">
    <property type="entry name" value="Lactate_DH/Glyco_Ohase_4_C"/>
</dbReference>